<sequence>MGQEPQQGNRREGRQDNMQEKPAPFTFGSHIVHSNHQKAVQNERAAQRAALHHGGVRLS</sequence>
<accession>A0A233RCM5</accession>
<reference evidence="2 3" key="1">
    <citation type="submission" date="2017-08" db="EMBL/GenBank/DDBJ databases">
        <title>A Genome Sequence of Oceanimonas doudoroffii ATCC 27123T.</title>
        <authorList>
            <person name="Brennan M.A."/>
            <person name="Maclea K.S."/>
            <person name="Mcclelland W.D."/>
            <person name="Trachtenberg A.M."/>
        </authorList>
    </citation>
    <scope>NUCLEOTIDE SEQUENCE [LARGE SCALE GENOMIC DNA]</scope>
    <source>
        <strain evidence="2 3">ATCC 27123</strain>
    </source>
</reference>
<dbReference type="Proteomes" id="UP000242757">
    <property type="component" value="Unassembled WGS sequence"/>
</dbReference>
<name>A0A233RCM5_9GAMM</name>
<dbReference type="AlphaFoldDB" id="A0A233RCM5"/>
<gene>
    <name evidence="2" type="ORF">B6S08_13870</name>
</gene>
<evidence type="ECO:0000313" key="3">
    <source>
        <dbReference type="Proteomes" id="UP000242757"/>
    </source>
</evidence>
<feature type="compositionally biased region" description="Basic residues" evidence="1">
    <location>
        <begin position="50"/>
        <end position="59"/>
    </location>
</feature>
<feature type="compositionally biased region" description="Basic and acidic residues" evidence="1">
    <location>
        <begin position="9"/>
        <end position="19"/>
    </location>
</feature>
<evidence type="ECO:0000313" key="2">
    <source>
        <dbReference type="EMBL" id="OXY81148.1"/>
    </source>
</evidence>
<protein>
    <submittedName>
        <fullName evidence="2">Uncharacterized protein</fullName>
    </submittedName>
</protein>
<evidence type="ECO:0000256" key="1">
    <source>
        <dbReference type="SAM" id="MobiDB-lite"/>
    </source>
</evidence>
<comment type="caution">
    <text evidence="2">The sequence shown here is derived from an EMBL/GenBank/DDBJ whole genome shotgun (WGS) entry which is preliminary data.</text>
</comment>
<proteinExistence type="predicted"/>
<feature type="region of interest" description="Disordered" evidence="1">
    <location>
        <begin position="1"/>
        <end position="59"/>
    </location>
</feature>
<dbReference type="EMBL" id="NBIM01000005">
    <property type="protein sequence ID" value="OXY81148.1"/>
    <property type="molecule type" value="Genomic_DNA"/>
</dbReference>
<keyword evidence="3" id="KW-1185">Reference proteome</keyword>
<organism evidence="2 3">
    <name type="scientific">Oceanimonas doudoroffii</name>
    <dbReference type="NCBI Taxonomy" id="84158"/>
    <lineage>
        <taxon>Bacteria</taxon>
        <taxon>Pseudomonadati</taxon>
        <taxon>Pseudomonadota</taxon>
        <taxon>Gammaproteobacteria</taxon>
        <taxon>Aeromonadales</taxon>
        <taxon>Aeromonadaceae</taxon>
        <taxon>Oceanimonas</taxon>
    </lineage>
</organism>